<keyword evidence="4" id="KW-0143">Chaperone</keyword>
<dbReference type="Gene3D" id="3.10.50.40">
    <property type="match status" value="1"/>
</dbReference>
<dbReference type="Gene3D" id="1.10.4030.10">
    <property type="entry name" value="Porin chaperone SurA, peptide-binding domain"/>
    <property type="match status" value="1"/>
</dbReference>
<dbReference type="InterPro" id="IPR046357">
    <property type="entry name" value="PPIase_dom_sf"/>
</dbReference>
<evidence type="ECO:0000256" key="4">
    <source>
        <dbReference type="ARBA" id="ARBA00023186"/>
    </source>
</evidence>
<name>A0A161K0U8_9ZZZZ</name>
<dbReference type="InterPro" id="IPR050280">
    <property type="entry name" value="OMP_Chaperone_SurA"/>
</dbReference>
<evidence type="ECO:0000256" key="2">
    <source>
        <dbReference type="ARBA" id="ARBA00022764"/>
    </source>
</evidence>
<dbReference type="SUPFAM" id="SSF54534">
    <property type="entry name" value="FKBP-like"/>
    <property type="match status" value="2"/>
</dbReference>
<dbReference type="PROSITE" id="PS50198">
    <property type="entry name" value="PPIC_PPIASE_2"/>
    <property type="match status" value="1"/>
</dbReference>
<keyword evidence="5 7" id="KW-0413">Isomerase</keyword>
<dbReference type="EMBL" id="CZQE01000320">
    <property type="protein sequence ID" value="CUS45966.1"/>
    <property type="molecule type" value="Genomic_DNA"/>
</dbReference>
<dbReference type="InterPro" id="IPR000297">
    <property type="entry name" value="PPIase_PpiC"/>
</dbReference>
<dbReference type="EC" id="5.2.1.8" evidence="7"/>
<dbReference type="InterPro" id="IPR027304">
    <property type="entry name" value="Trigger_fact/SurA_dom_sf"/>
</dbReference>
<sequence>MISKNKTAGIGRRIGMASAGLLAIVGVTSGLPAQTVSDNSVPTVGLNIPENMQIFGKLDPNIRKATAIVNEAVITGTDVDQRINLIVAANQLKLNPEEHDRLRLQVLRSLIDETLQIQQAKTNEIVVTRDEIDQSFARVSQQFGKSEADMRAYLRSVGSSDRSLRRQIEADLAWNRYLRRRVEPFVNVGEEEVKGIIERLKAAQGSNEYHLKEIYLAAGPDRAQQVFDNMRQMIQDIEKGGKPFEYYTQFSDASTRSTQGDLDWVSTSQLTYLPPSLAEAAQKMGVGEVAGPIEVPGGFSILYLVDKRQVLMADARDAQLTLKQLTVRFPPGMTQASAGERVAQLEKVTHAMQGCGNVAKVAGELNAEVVDNASVKARDLPARLQEMVLKMQIGEATPWFGSPTEGVRTLVLCGRDDPQTAALPQADQVQSRIEQQRVNLRAQGVLRDLRRDAVIEYR</sequence>
<evidence type="ECO:0000256" key="3">
    <source>
        <dbReference type="ARBA" id="ARBA00023110"/>
    </source>
</evidence>
<organism evidence="7">
    <name type="scientific">hydrothermal vent metagenome</name>
    <dbReference type="NCBI Taxonomy" id="652676"/>
    <lineage>
        <taxon>unclassified sequences</taxon>
        <taxon>metagenomes</taxon>
        <taxon>ecological metagenomes</taxon>
    </lineage>
</organism>
<feature type="domain" description="PpiC" evidence="6">
    <location>
        <begin position="206"/>
        <end position="306"/>
    </location>
</feature>
<dbReference type="PANTHER" id="PTHR47637:SF1">
    <property type="entry name" value="CHAPERONE SURA"/>
    <property type="match status" value="1"/>
</dbReference>
<accession>A0A161K0U8</accession>
<dbReference type="AlphaFoldDB" id="A0A161K0U8"/>
<dbReference type="GO" id="GO:0003755">
    <property type="term" value="F:peptidyl-prolyl cis-trans isomerase activity"/>
    <property type="evidence" value="ECO:0007669"/>
    <property type="project" value="UniProtKB-KW"/>
</dbReference>
<gene>
    <name evidence="7" type="ORF">MGWOODY_Smn877</name>
</gene>
<evidence type="ECO:0000256" key="5">
    <source>
        <dbReference type="ARBA" id="ARBA00023235"/>
    </source>
</evidence>
<evidence type="ECO:0000313" key="7">
    <source>
        <dbReference type="EMBL" id="CUS45966.1"/>
    </source>
</evidence>
<proteinExistence type="predicted"/>
<dbReference type="Pfam" id="PF09312">
    <property type="entry name" value="SurA_N"/>
    <property type="match status" value="1"/>
</dbReference>
<dbReference type="SUPFAM" id="SSF109998">
    <property type="entry name" value="Triger factor/SurA peptide-binding domain-like"/>
    <property type="match status" value="1"/>
</dbReference>
<keyword evidence="2" id="KW-0574">Periplasm</keyword>
<dbReference type="PANTHER" id="PTHR47637">
    <property type="entry name" value="CHAPERONE SURA"/>
    <property type="match status" value="1"/>
</dbReference>
<protein>
    <submittedName>
        <fullName evidence="7">Survival protein SurA (Peptidyl-prolyl cis-trans isomerase SurA)</fullName>
        <ecNumber evidence="7">5.2.1.8</ecNumber>
    </submittedName>
</protein>
<reference evidence="7" key="1">
    <citation type="submission" date="2015-10" db="EMBL/GenBank/DDBJ databases">
        <authorList>
            <person name="Gilbert D.G."/>
        </authorList>
    </citation>
    <scope>NUCLEOTIDE SEQUENCE</scope>
</reference>
<keyword evidence="3" id="KW-0697">Rotamase</keyword>
<dbReference type="InterPro" id="IPR015391">
    <property type="entry name" value="SurA_N"/>
</dbReference>
<evidence type="ECO:0000256" key="1">
    <source>
        <dbReference type="ARBA" id="ARBA00022729"/>
    </source>
</evidence>
<evidence type="ECO:0000259" key="6">
    <source>
        <dbReference type="PROSITE" id="PS50198"/>
    </source>
</evidence>
<dbReference type="Pfam" id="PF00639">
    <property type="entry name" value="Rotamase"/>
    <property type="match status" value="1"/>
</dbReference>
<keyword evidence="1" id="KW-0732">Signal</keyword>